<proteinExistence type="predicted"/>
<dbReference type="WBParaSite" id="PDA_v2.g20835.t1">
    <property type="protein sequence ID" value="PDA_v2.g20835.t1"/>
    <property type="gene ID" value="PDA_v2.g20835"/>
</dbReference>
<accession>A0A914Q112</accession>
<keyword evidence="1" id="KW-1185">Reference proteome</keyword>
<organism evidence="1 2">
    <name type="scientific">Panagrolaimus davidi</name>
    <dbReference type="NCBI Taxonomy" id="227884"/>
    <lineage>
        <taxon>Eukaryota</taxon>
        <taxon>Metazoa</taxon>
        <taxon>Ecdysozoa</taxon>
        <taxon>Nematoda</taxon>
        <taxon>Chromadorea</taxon>
        <taxon>Rhabditida</taxon>
        <taxon>Tylenchina</taxon>
        <taxon>Panagrolaimomorpha</taxon>
        <taxon>Panagrolaimoidea</taxon>
        <taxon>Panagrolaimidae</taxon>
        <taxon>Panagrolaimus</taxon>
    </lineage>
</organism>
<evidence type="ECO:0000313" key="2">
    <source>
        <dbReference type="WBParaSite" id="PDA_v2.g20835.t1"/>
    </source>
</evidence>
<protein>
    <submittedName>
        <fullName evidence="2">ASCH domain-containing protein</fullName>
    </submittedName>
</protein>
<name>A0A914Q112_9BILA</name>
<evidence type="ECO:0000313" key="1">
    <source>
        <dbReference type="Proteomes" id="UP000887578"/>
    </source>
</evidence>
<dbReference type="AlphaFoldDB" id="A0A914Q112"/>
<reference evidence="2" key="1">
    <citation type="submission" date="2022-11" db="UniProtKB">
        <authorList>
            <consortium name="WormBaseParasite"/>
        </authorList>
    </citation>
    <scope>IDENTIFICATION</scope>
</reference>
<dbReference type="Proteomes" id="UP000887578">
    <property type="component" value="Unplaced"/>
</dbReference>
<sequence length="107" mass="12372">MNADKKTALLRALGKRKEGRDVFLDKGKTFTVDNTKIHLVTKYSEEEGYSEIVRINDGKTLLIEDKFPVGSICHSYQRYADDPVRYFYDIFCSQLLPQEIEVSSFKV</sequence>